<feature type="region of interest" description="Disordered" evidence="2">
    <location>
        <begin position="803"/>
        <end position="823"/>
    </location>
</feature>
<feature type="coiled-coil region" evidence="1">
    <location>
        <begin position="269"/>
        <end position="296"/>
    </location>
</feature>
<name>A0A8S1X4X5_PAROT</name>
<accession>A0A8S1X4X5</accession>
<organism evidence="3 4">
    <name type="scientific">Paramecium octaurelia</name>
    <dbReference type="NCBI Taxonomy" id="43137"/>
    <lineage>
        <taxon>Eukaryota</taxon>
        <taxon>Sar</taxon>
        <taxon>Alveolata</taxon>
        <taxon>Ciliophora</taxon>
        <taxon>Intramacronucleata</taxon>
        <taxon>Oligohymenophorea</taxon>
        <taxon>Peniculida</taxon>
        <taxon>Parameciidae</taxon>
        <taxon>Paramecium</taxon>
    </lineage>
</organism>
<dbReference type="Proteomes" id="UP000683925">
    <property type="component" value="Unassembled WGS sequence"/>
</dbReference>
<sequence length="823" mass="95504">MDQEVQVKYFKLPKKEDIDTGLLIFVLDCSGSMASYWKYVAKYHNELKEKAIMSIAITFDTYVKVLQPNENISPNIYQYGGESTNITSAFVALNQEIKKREITRDLTVVFVSDGQGSYDENAIEKNMPKVNNLNFICVGVGNGFPTHISMSLRALYHTGNFSIPPVFIVSVEDQSSKQREEFLDSIFKEEFQSVGVILKPRKQCETTPCLCFPWSEEKTTMVWSGSWVGSNDDEITFDGKVLQPSSPSETMILELASYWLQNIQLLSLKSKVKQEAQFALSELERLSNLIPKLQNQKKQKTFAQRVQESEFKDTGLSDLVAELKLFTQDFTLNQLSDKDAAERLKIGTKIGKFHARALKFAGLSIEEFTKAKQQFIECLKQHKFDGNDGDRSIMTLQSQKEILQEEDLIYGLENCSSQYQLVTAFPIIGYGLQVKRTNASMIDPYKIEIVSLVRIHKFLDSVSLIENAQHELKFQVGNGQEEIVNCILPLYTKKNEDLKPFFRSLIFHSIMTFVVCENADVCFDQSYAALLANTLFYLIRQQKSEWTKEMISLINESYTLAYEQHNKSFTNKLIYNPIQSLVDFNKDFDTQCMDTIKVVLILSAKKDQLQQEQVKNILDRFVIETIGRMLKEMAPKDHINMFFNQENEHQIIKEASKRIINRFDDEKLKEYNSISAINYQIFNEIEQNKVEEWQLQVRFNKDQVIKLLSHTKYKYEDLQCIYEYFMQEEIPENFFIAAVFHARYQRSIERATNKFIVDFDLLNTKILSVKHKFLKLELLEKCKVEIKSHIQKMGFNILSMQRRPESGKRGRSRPNANKLQKQP</sequence>
<feature type="compositionally biased region" description="Polar residues" evidence="2">
    <location>
        <begin position="814"/>
        <end position="823"/>
    </location>
</feature>
<keyword evidence="1" id="KW-0175">Coiled coil</keyword>
<dbReference type="OMA" id="FNQENEH"/>
<evidence type="ECO:0000313" key="4">
    <source>
        <dbReference type="Proteomes" id="UP000683925"/>
    </source>
</evidence>
<evidence type="ECO:0000256" key="2">
    <source>
        <dbReference type="SAM" id="MobiDB-lite"/>
    </source>
</evidence>
<dbReference type="AlphaFoldDB" id="A0A8S1X4X5"/>
<dbReference type="OrthoDB" id="295145at2759"/>
<keyword evidence="4" id="KW-1185">Reference proteome</keyword>
<dbReference type="EMBL" id="CAJJDP010000110">
    <property type="protein sequence ID" value="CAD8195745.1"/>
    <property type="molecule type" value="Genomic_DNA"/>
</dbReference>
<evidence type="ECO:0000256" key="1">
    <source>
        <dbReference type="SAM" id="Coils"/>
    </source>
</evidence>
<gene>
    <name evidence="3" type="ORF">POCTA_138.1.T1100015</name>
</gene>
<dbReference type="Pfam" id="PF05762">
    <property type="entry name" value="VWA_CoxE"/>
    <property type="match status" value="1"/>
</dbReference>
<dbReference type="InterPro" id="IPR008912">
    <property type="entry name" value="Uncharacterised_CoxE"/>
</dbReference>
<protein>
    <recommendedName>
        <fullName evidence="5">VWFA domain-containing protein</fullName>
    </recommendedName>
</protein>
<proteinExistence type="predicted"/>
<dbReference type="CDD" id="cd00198">
    <property type="entry name" value="vWFA"/>
    <property type="match status" value="1"/>
</dbReference>
<evidence type="ECO:0008006" key="5">
    <source>
        <dbReference type="Google" id="ProtNLM"/>
    </source>
</evidence>
<evidence type="ECO:0000313" key="3">
    <source>
        <dbReference type="EMBL" id="CAD8195745.1"/>
    </source>
</evidence>
<reference evidence="3" key="1">
    <citation type="submission" date="2021-01" db="EMBL/GenBank/DDBJ databases">
        <authorList>
            <consortium name="Genoscope - CEA"/>
            <person name="William W."/>
        </authorList>
    </citation>
    <scope>NUCLEOTIDE SEQUENCE</scope>
</reference>
<comment type="caution">
    <text evidence="3">The sequence shown here is derived from an EMBL/GenBank/DDBJ whole genome shotgun (WGS) entry which is preliminary data.</text>
</comment>